<evidence type="ECO:0000256" key="2">
    <source>
        <dbReference type="ARBA" id="ARBA00005191"/>
    </source>
</evidence>
<comment type="catalytic activity">
    <reaction evidence="1 6">
        <text>D-tagatofuranose 1,6-bisphosphate = D-glyceraldehyde 3-phosphate + dihydroxyacetone phosphate</text>
        <dbReference type="Rhea" id="RHEA:22948"/>
        <dbReference type="ChEBI" id="CHEBI:57642"/>
        <dbReference type="ChEBI" id="CHEBI:58694"/>
        <dbReference type="ChEBI" id="CHEBI:59776"/>
        <dbReference type="EC" id="4.1.2.40"/>
    </reaction>
</comment>
<organism evidence="7 8">
    <name type="scientific">Lentibacillus salinarum</name>
    <dbReference type="NCBI Taxonomy" id="446820"/>
    <lineage>
        <taxon>Bacteria</taxon>
        <taxon>Bacillati</taxon>
        <taxon>Bacillota</taxon>
        <taxon>Bacilli</taxon>
        <taxon>Bacillales</taxon>
        <taxon>Bacillaceae</taxon>
        <taxon>Lentibacillus</taxon>
    </lineage>
</organism>
<gene>
    <name evidence="6" type="primary">lacD</name>
    <name evidence="7" type="ORF">ACFQ4A_11990</name>
</gene>
<dbReference type="InterPro" id="IPR013785">
    <property type="entry name" value="Aldolase_TIM"/>
</dbReference>
<name>A0ABW3ZVG2_9BACI</name>
<comment type="similarity">
    <text evidence="3 6">Belongs to the aldolase LacD family.</text>
</comment>
<dbReference type="EC" id="4.1.2.40" evidence="6"/>
<evidence type="ECO:0000313" key="8">
    <source>
        <dbReference type="Proteomes" id="UP001597178"/>
    </source>
</evidence>
<dbReference type="HAMAP" id="MF_00734">
    <property type="entry name" value="LacD"/>
    <property type="match status" value="1"/>
</dbReference>
<dbReference type="Pfam" id="PF01791">
    <property type="entry name" value="DeoC"/>
    <property type="match status" value="1"/>
</dbReference>
<evidence type="ECO:0000256" key="6">
    <source>
        <dbReference type="HAMAP-Rule" id="MF_00734"/>
    </source>
</evidence>
<dbReference type="SUPFAM" id="SSF51569">
    <property type="entry name" value="Aldolase"/>
    <property type="match status" value="1"/>
</dbReference>
<dbReference type="PANTHER" id="PTHR39340:SF1">
    <property type="entry name" value="SULFOFRUCTOSEPHOSPHATE ALDOLASE"/>
    <property type="match status" value="1"/>
</dbReference>
<keyword evidence="4 6" id="KW-0423">Lactose metabolism</keyword>
<dbReference type="RefSeq" id="WP_382400859.1">
    <property type="nucleotide sequence ID" value="NZ_JBHTNH010000025.1"/>
</dbReference>
<accession>A0ABW3ZVG2</accession>
<sequence length="330" mass="37019">MKLTPGKKRGLKLISDNNHVVIATAMDQRGSLGKMITSFNNEISYEDGVSQFKEGVSEVLANQSSSLLLDPEYGWNAASKLNDEIGLIMAYEKTGYDTSEKGRLPNLVDNYAVQDLMGKGASALKLLVYYDHNEEEKYNTIKKAFIKRVGDECKQNDLLFILEPVSYSAEGLGSKSAAFAKKKPEIVEYFMTEFSKEEYGIDLLKVEVPVSIYNIEGYEQYDNYEPVFSKEEAANFYRTCSKKSRLPFIYLSGGVTNDQFVETLHFAKDAGAKFSGSLCGRAIWKDGVQPFAEEGKEAQYRWLETTGLENLTKVKKAIKETATPWSGFVE</sequence>
<dbReference type="PANTHER" id="PTHR39340">
    <property type="entry name" value="SULFOFRUCTOSEPHOSPHATE ALDOLASE"/>
    <property type="match status" value="1"/>
</dbReference>
<evidence type="ECO:0000256" key="5">
    <source>
        <dbReference type="ARBA" id="ARBA00023239"/>
    </source>
</evidence>
<keyword evidence="8" id="KW-1185">Reference proteome</keyword>
<dbReference type="NCBIfam" id="NF009498">
    <property type="entry name" value="PRK12858.1"/>
    <property type="match status" value="1"/>
</dbReference>
<evidence type="ECO:0000256" key="1">
    <source>
        <dbReference type="ARBA" id="ARBA00000567"/>
    </source>
</evidence>
<dbReference type="SMART" id="SM01133">
    <property type="entry name" value="DeoC"/>
    <property type="match status" value="1"/>
</dbReference>
<proteinExistence type="inferred from homology"/>
<dbReference type="EMBL" id="JBHTNH010000025">
    <property type="protein sequence ID" value="MFD1362377.1"/>
    <property type="molecule type" value="Genomic_DNA"/>
</dbReference>
<dbReference type="Proteomes" id="UP001597178">
    <property type="component" value="Unassembled WGS sequence"/>
</dbReference>
<dbReference type="InterPro" id="IPR050552">
    <property type="entry name" value="LacD_aldolase"/>
</dbReference>
<protein>
    <recommendedName>
        <fullName evidence="6">Tagatose 1,6-diphosphate aldolase</fullName>
        <ecNumber evidence="6">4.1.2.40</ecNumber>
    </recommendedName>
    <alternativeName>
        <fullName evidence="6">D-tagatose-1,6-bisphosphate aldolase</fullName>
    </alternativeName>
    <alternativeName>
        <fullName evidence="6">Tagatose-bisphosphate aldolase</fullName>
    </alternativeName>
</protein>
<dbReference type="InterPro" id="IPR005927">
    <property type="entry name" value="Tag_1.6-dipho_adolase"/>
</dbReference>
<keyword evidence="5 6" id="KW-0456">Lyase</keyword>
<dbReference type="InterPro" id="IPR002915">
    <property type="entry name" value="DeoC/FbaB/LacD_aldolase"/>
</dbReference>
<evidence type="ECO:0000313" key="7">
    <source>
        <dbReference type="EMBL" id="MFD1362377.1"/>
    </source>
</evidence>
<evidence type="ECO:0000256" key="4">
    <source>
        <dbReference type="ARBA" id="ARBA00022736"/>
    </source>
</evidence>
<comment type="pathway">
    <text evidence="2 6">Carbohydrate metabolism; D-tagatose 6-phosphate degradation; D-glyceraldehyde 3-phosphate and glycerone phosphate from D-tagatose 6-phosphate: step 2/2.</text>
</comment>
<dbReference type="Gene3D" id="3.20.20.70">
    <property type="entry name" value="Aldolase class I"/>
    <property type="match status" value="1"/>
</dbReference>
<comment type="caution">
    <text evidence="7">The sequence shown here is derived from an EMBL/GenBank/DDBJ whole genome shotgun (WGS) entry which is preliminary data.</text>
</comment>
<reference evidence="8" key="1">
    <citation type="journal article" date="2019" name="Int. J. Syst. Evol. Microbiol.">
        <title>The Global Catalogue of Microorganisms (GCM) 10K type strain sequencing project: providing services to taxonomists for standard genome sequencing and annotation.</title>
        <authorList>
            <consortium name="The Broad Institute Genomics Platform"/>
            <consortium name="The Broad Institute Genome Sequencing Center for Infectious Disease"/>
            <person name="Wu L."/>
            <person name="Ma J."/>
        </authorList>
    </citation>
    <scope>NUCLEOTIDE SEQUENCE [LARGE SCALE GENOMIC DNA]</scope>
    <source>
        <strain evidence="8">CCUG 54822</strain>
    </source>
</reference>
<evidence type="ECO:0000256" key="3">
    <source>
        <dbReference type="ARBA" id="ARBA00008679"/>
    </source>
</evidence>